<dbReference type="Proteomes" id="UP000094828">
    <property type="component" value="Unassembled WGS sequence"/>
</dbReference>
<dbReference type="EMBL" id="LYDR01000071">
    <property type="protein sequence ID" value="ODA32085.1"/>
    <property type="molecule type" value="Genomic_DNA"/>
</dbReference>
<dbReference type="AlphaFoldDB" id="A0A1C3EFR6"/>
<evidence type="ECO:0000313" key="2">
    <source>
        <dbReference type="Proteomes" id="UP000094828"/>
    </source>
</evidence>
<accession>A0A1C3EFR6</accession>
<comment type="caution">
    <text evidence="1">The sequence shown here is derived from an EMBL/GenBank/DDBJ whole genome shotgun (WGS) entry which is preliminary data.</text>
</comment>
<reference evidence="1 2" key="1">
    <citation type="submission" date="2016-05" db="EMBL/GenBank/DDBJ databases">
        <title>Genomic and physiological characterization of Planctopirus sp. isolated from fresh water lake.</title>
        <authorList>
            <person name="Subhash Y."/>
            <person name="Ramana C."/>
        </authorList>
    </citation>
    <scope>NUCLEOTIDE SEQUENCE [LARGE SCALE GENOMIC DNA]</scope>
    <source>
        <strain evidence="1 2">JC280</strain>
    </source>
</reference>
<proteinExistence type="predicted"/>
<name>A0A1C3EFR6_9PLAN</name>
<keyword evidence="2" id="KW-1185">Reference proteome</keyword>
<protein>
    <submittedName>
        <fullName evidence="1">Uncharacterized protein</fullName>
    </submittedName>
</protein>
<organism evidence="1 2">
    <name type="scientific">Planctopirus hydrillae</name>
    <dbReference type="NCBI Taxonomy" id="1841610"/>
    <lineage>
        <taxon>Bacteria</taxon>
        <taxon>Pseudomonadati</taxon>
        <taxon>Planctomycetota</taxon>
        <taxon>Planctomycetia</taxon>
        <taxon>Planctomycetales</taxon>
        <taxon>Planctomycetaceae</taxon>
        <taxon>Planctopirus</taxon>
    </lineage>
</organism>
<gene>
    <name evidence="1" type="ORF">A6X21_21465</name>
</gene>
<evidence type="ECO:0000313" key="1">
    <source>
        <dbReference type="EMBL" id="ODA32085.1"/>
    </source>
</evidence>
<sequence length="72" mass="8510">MPDDSFVIFRCETLTAGACVPRSLVNQSERNGVWKFCKVRRFSSWWALSWQFFLADRQFIWQILLMSSTRAS</sequence>